<evidence type="ECO:0000256" key="5">
    <source>
        <dbReference type="ARBA" id="ARBA00048957"/>
    </source>
</evidence>
<dbReference type="EC" id="2.1.1.348" evidence="1"/>
<keyword evidence="4" id="KW-0949">S-adenosyl-L-methionine</keyword>
<comment type="similarity">
    <text evidence="6">Belongs to the MT-A70-like family.</text>
</comment>
<sequence length="262" mass="30887">MKILFSNNFCEYRNEKIKQSASVSLRQGGQIQVPILQELPKKYKSDEIDNVYQHVTRHHQKQKLIKKSNYQHMCSCNKRYKQKKDLNKHQKKKNHDQAVYHGIYGDVKQHEVWWNLKTLILQLNGGKLFDIVMCDPPHPDTALNLPYPTMTEEQILSMPVELIQDKGFFFLWTTNSKRKICESFLEGRGYRIATYLEWFKTDNGETLVHGIGRYLSHSIEECIIGVKGILNIWRRDLTCKESKTGFLTIEDKHHKSLSWCMK</sequence>
<dbReference type="PROSITE" id="PS51143">
    <property type="entry name" value="MT_A70"/>
    <property type="match status" value="1"/>
</dbReference>
<dbReference type="InterPro" id="IPR029063">
    <property type="entry name" value="SAM-dependent_MTases_sf"/>
</dbReference>
<gene>
    <name evidence="7" type="ORF">OXYTRIMIC_476</name>
</gene>
<dbReference type="SUPFAM" id="SSF53335">
    <property type="entry name" value="S-adenosyl-L-methionine-dependent methyltransferases"/>
    <property type="match status" value="1"/>
</dbReference>
<dbReference type="GO" id="GO:0036396">
    <property type="term" value="C:RNA N6-methyladenosine methyltransferase complex"/>
    <property type="evidence" value="ECO:0007669"/>
    <property type="project" value="TreeGrafter"/>
</dbReference>
<evidence type="ECO:0000256" key="6">
    <source>
        <dbReference type="PROSITE-ProRule" id="PRU00489"/>
    </source>
</evidence>
<name>A0A073I043_9SPIT</name>
<dbReference type="InterPro" id="IPR007757">
    <property type="entry name" value="MT-A70-like"/>
</dbReference>
<evidence type="ECO:0000256" key="4">
    <source>
        <dbReference type="ARBA" id="ARBA00022691"/>
    </source>
</evidence>
<comment type="caution">
    <text evidence="7">The sequence shown here is derived from an EMBL/GenBank/DDBJ whole genome shotgun (WGS) entry which is preliminary data.</text>
</comment>
<evidence type="ECO:0000256" key="3">
    <source>
        <dbReference type="ARBA" id="ARBA00022679"/>
    </source>
</evidence>
<reference evidence="8" key="1">
    <citation type="journal article" date="2014" name="Cell">
        <title>The Architecture of a Scrambled Genome Reveals Massive Levels of Genomic Rearrangement during Development.</title>
        <authorList>
            <person name="Chen X."/>
            <person name="Bracht J.R."/>
            <person name="Goldman A.D."/>
            <person name="Dolzhenko E."/>
            <person name="Clay D.M."/>
            <person name="Swart E.C."/>
            <person name="Perlman D.H."/>
            <person name="Doak T.G."/>
            <person name="Stuart A."/>
            <person name="Amemiya C.T."/>
            <person name="Sebra R.P."/>
            <person name="Landweber L.F."/>
        </authorList>
    </citation>
    <scope>NUCLEOTIDE SEQUENCE [LARGE SCALE GENOMIC DNA]</scope>
    <source>
        <strain evidence="8">JRB310</strain>
    </source>
</reference>
<accession>A0A073I043</accession>
<keyword evidence="3" id="KW-0808">Transferase</keyword>
<protein>
    <recommendedName>
        <fullName evidence="1">mRNA m(6)A methyltransferase</fullName>
        <ecNumber evidence="1">2.1.1.348</ecNumber>
    </recommendedName>
</protein>
<keyword evidence="8" id="KW-1185">Reference proteome</keyword>
<proteinExistence type="inferred from homology"/>
<dbReference type="GO" id="GO:0005634">
    <property type="term" value="C:nucleus"/>
    <property type="evidence" value="ECO:0007669"/>
    <property type="project" value="TreeGrafter"/>
</dbReference>
<comment type="catalytic activity">
    <reaction evidence="5">
        <text>an adenosine in mRNA + S-adenosyl-L-methionine = an N(6)-methyladenosine in mRNA + S-adenosyl-L-homocysteine + H(+)</text>
        <dbReference type="Rhea" id="RHEA:55584"/>
        <dbReference type="Rhea" id="RHEA-COMP:12414"/>
        <dbReference type="Rhea" id="RHEA-COMP:12417"/>
        <dbReference type="ChEBI" id="CHEBI:15378"/>
        <dbReference type="ChEBI" id="CHEBI:57856"/>
        <dbReference type="ChEBI" id="CHEBI:59789"/>
        <dbReference type="ChEBI" id="CHEBI:74411"/>
        <dbReference type="ChEBI" id="CHEBI:74449"/>
        <dbReference type="EC" id="2.1.1.348"/>
    </reaction>
</comment>
<dbReference type="PANTHER" id="PTHR12829">
    <property type="entry name" value="N6-ADENOSINE-METHYLTRANSFERASE"/>
    <property type="match status" value="1"/>
</dbReference>
<organism evidence="7 8">
    <name type="scientific">Oxytricha trifallax</name>
    <dbReference type="NCBI Taxonomy" id="1172189"/>
    <lineage>
        <taxon>Eukaryota</taxon>
        <taxon>Sar</taxon>
        <taxon>Alveolata</taxon>
        <taxon>Ciliophora</taxon>
        <taxon>Intramacronucleata</taxon>
        <taxon>Spirotrichea</taxon>
        <taxon>Stichotrichia</taxon>
        <taxon>Sporadotrichida</taxon>
        <taxon>Oxytrichidae</taxon>
        <taxon>Oxytrichinae</taxon>
        <taxon>Oxytricha</taxon>
    </lineage>
</organism>
<evidence type="ECO:0000313" key="8">
    <source>
        <dbReference type="Proteomes" id="UP000053232"/>
    </source>
</evidence>
<dbReference type="AlphaFoldDB" id="A0A073I043"/>
<dbReference type="EMBL" id="ARYC01001225">
    <property type="protein sequence ID" value="KEJ83014.1"/>
    <property type="molecule type" value="Genomic_DNA"/>
</dbReference>
<dbReference type="PANTHER" id="PTHR12829:SF7">
    <property type="entry name" value="N6-ADENOSINE-METHYLTRANSFERASE CATALYTIC SUBUNIT"/>
    <property type="match status" value="1"/>
</dbReference>
<keyword evidence="2" id="KW-0489">Methyltransferase</keyword>
<dbReference type="GO" id="GO:0001734">
    <property type="term" value="F:mRNA m(6)A methyltransferase activity"/>
    <property type="evidence" value="ECO:0007669"/>
    <property type="project" value="UniProtKB-EC"/>
</dbReference>
<evidence type="ECO:0000313" key="7">
    <source>
        <dbReference type="EMBL" id="KEJ83014.1"/>
    </source>
</evidence>
<evidence type="ECO:0000256" key="1">
    <source>
        <dbReference type="ARBA" id="ARBA00012160"/>
    </source>
</evidence>
<dbReference type="Proteomes" id="UP000053232">
    <property type="component" value="Unassembled WGS sequence"/>
</dbReference>
<evidence type="ECO:0000256" key="2">
    <source>
        <dbReference type="ARBA" id="ARBA00022603"/>
    </source>
</evidence>
<dbReference type="Pfam" id="PF05063">
    <property type="entry name" value="MT-A70"/>
    <property type="match status" value="1"/>
</dbReference>
<dbReference type="GO" id="GO:0032259">
    <property type="term" value="P:methylation"/>
    <property type="evidence" value="ECO:0007669"/>
    <property type="project" value="UniProtKB-KW"/>
</dbReference>